<feature type="region of interest" description="Disordered" evidence="1">
    <location>
        <begin position="1"/>
        <end position="82"/>
    </location>
</feature>
<feature type="compositionally biased region" description="Polar residues" evidence="1">
    <location>
        <begin position="1"/>
        <end position="13"/>
    </location>
</feature>
<reference evidence="2" key="1">
    <citation type="submission" date="2023-06" db="EMBL/GenBank/DDBJ databases">
        <title>Genome-scale phylogeny and comparative genomics of the fungal order Sordariales.</title>
        <authorList>
            <consortium name="Lawrence Berkeley National Laboratory"/>
            <person name="Hensen N."/>
            <person name="Bonometti L."/>
            <person name="Westerberg I."/>
            <person name="Brannstrom I.O."/>
            <person name="Guillou S."/>
            <person name="Cros-Aarteil S."/>
            <person name="Calhoun S."/>
            <person name="Haridas S."/>
            <person name="Kuo A."/>
            <person name="Mondo S."/>
            <person name="Pangilinan J."/>
            <person name="Riley R."/>
            <person name="Labutti K."/>
            <person name="Andreopoulos B."/>
            <person name="Lipzen A."/>
            <person name="Chen C."/>
            <person name="Yanf M."/>
            <person name="Daum C."/>
            <person name="Ng V."/>
            <person name="Clum A."/>
            <person name="Steindorff A."/>
            <person name="Ohm R."/>
            <person name="Martin F."/>
            <person name="Silar P."/>
            <person name="Natvig D."/>
            <person name="Lalanne C."/>
            <person name="Gautier V."/>
            <person name="Ament-Velasquez S.L."/>
            <person name="Kruys A."/>
            <person name="Hutchinson M.I."/>
            <person name="Powell A.J."/>
            <person name="Barry K."/>
            <person name="Miller A.N."/>
            <person name="Grigoriev I.V."/>
            <person name="Debuchy R."/>
            <person name="Gladieux P."/>
            <person name="Thoren M.H."/>
            <person name="Johannesson H."/>
        </authorList>
    </citation>
    <scope>NUCLEOTIDE SEQUENCE</scope>
    <source>
        <strain evidence="2">CBS 606.72</strain>
    </source>
</reference>
<keyword evidence="3" id="KW-1185">Reference proteome</keyword>
<feature type="compositionally biased region" description="Low complexity" evidence="1">
    <location>
        <begin position="27"/>
        <end position="36"/>
    </location>
</feature>
<evidence type="ECO:0000313" key="2">
    <source>
        <dbReference type="EMBL" id="KAK0611080.1"/>
    </source>
</evidence>
<comment type="caution">
    <text evidence="2">The sequence shown here is derived from an EMBL/GenBank/DDBJ whole genome shotgun (WGS) entry which is preliminary data.</text>
</comment>
<dbReference type="Proteomes" id="UP001175000">
    <property type="component" value="Unassembled WGS sequence"/>
</dbReference>
<organism evidence="2 3">
    <name type="scientific">Immersiella caudata</name>
    <dbReference type="NCBI Taxonomy" id="314043"/>
    <lineage>
        <taxon>Eukaryota</taxon>
        <taxon>Fungi</taxon>
        <taxon>Dikarya</taxon>
        <taxon>Ascomycota</taxon>
        <taxon>Pezizomycotina</taxon>
        <taxon>Sordariomycetes</taxon>
        <taxon>Sordariomycetidae</taxon>
        <taxon>Sordariales</taxon>
        <taxon>Lasiosphaeriaceae</taxon>
        <taxon>Immersiella</taxon>
    </lineage>
</organism>
<dbReference type="AlphaFoldDB" id="A0AA39WBX3"/>
<sequence>MTEPNTSRPSSSAAGYHASSIPPSPRPSVASRASRSSLRRDHEALAHHHQPAPSALPQTPRATDDDHAAQSPPPHTGPVPFKPLFALVTTSTHPSYRQTTQHPILHYVFADDDPELLTEALAQHHRAADEFSGEYNRERAIMLDLAPSDHGSGYEVERASSLSPDWAVVSASIGRMEDINGTLAAAHGDGQDALMLKIEGVSVESSSSTPSGKTSTPEGELQGSGAKLPRPQQVVEEYSGLLSDFEKRMGVLKRVLDAGGETQRPVTARGEGLEEQTSARLVKRKDELKEH</sequence>
<name>A0AA39WBX3_9PEZI</name>
<dbReference type="EMBL" id="JAULSU010000007">
    <property type="protein sequence ID" value="KAK0611080.1"/>
    <property type="molecule type" value="Genomic_DNA"/>
</dbReference>
<evidence type="ECO:0000313" key="3">
    <source>
        <dbReference type="Proteomes" id="UP001175000"/>
    </source>
</evidence>
<feature type="region of interest" description="Disordered" evidence="1">
    <location>
        <begin position="256"/>
        <end position="291"/>
    </location>
</feature>
<feature type="compositionally biased region" description="Low complexity" evidence="1">
    <location>
        <begin position="202"/>
        <end position="219"/>
    </location>
</feature>
<evidence type="ECO:0000256" key="1">
    <source>
        <dbReference type="SAM" id="MobiDB-lite"/>
    </source>
</evidence>
<accession>A0AA39WBX3</accession>
<proteinExistence type="predicted"/>
<protein>
    <submittedName>
        <fullName evidence="2">Uncharacterized protein</fullName>
    </submittedName>
</protein>
<feature type="region of interest" description="Disordered" evidence="1">
    <location>
        <begin position="202"/>
        <end position="233"/>
    </location>
</feature>
<feature type="compositionally biased region" description="Pro residues" evidence="1">
    <location>
        <begin position="71"/>
        <end position="81"/>
    </location>
</feature>
<gene>
    <name evidence="2" type="ORF">B0T14DRAFT_529598</name>
</gene>